<protein>
    <submittedName>
        <fullName evidence="2">Diguanylate cyclase</fullName>
    </submittedName>
</protein>
<dbReference type="SMART" id="SM01204">
    <property type="entry name" value="FIST_C"/>
    <property type="match status" value="1"/>
</dbReference>
<dbReference type="Pfam" id="PF00990">
    <property type="entry name" value="GGDEF"/>
    <property type="match status" value="1"/>
</dbReference>
<dbReference type="Gene3D" id="3.30.70.270">
    <property type="match status" value="1"/>
</dbReference>
<dbReference type="SMART" id="SM00267">
    <property type="entry name" value="GGDEF"/>
    <property type="match status" value="1"/>
</dbReference>
<dbReference type="GO" id="GO:0052621">
    <property type="term" value="F:diguanylate cyclase activity"/>
    <property type="evidence" value="ECO:0007669"/>
    <property type="project" value="TreeGrafter"/>
</dbReference>
<evidence type="ECO:0000313" key="2">
    <source>
        <dbReference type="EMBL" id="MQM72180.1"/>
    </source>
</evidence>
<dbReference type="InterPro" id="IPR000160">
    <property type="entry name" value="GGDEF_dom"/>
</dbReference>
<dbReference type="InterPro" id="IPR029787">
    <property type="entry name" value="Nucleotide_cyclase"/>
</dbReference>
<sequence length="593" mass="65993">MIQKKYIIHGKYTFEDMVRDVKSQPMYASASDRVLLMFESENDTEQIAAHLAFLKENLSDVKVFGMTLLGKLKSDMILAEQTTFCSLMLFETSRVQVVGADTADVPAKTAAADFLNRVDRRDLKGILFLTGIKSTQPSDYLEIVAEELPHTPIFGAQAGSKKLNSDQFYVFCGAKIYQDGAVAAAFNGEDLEIETDQVLGWKPLGREHQVTKASENGLVETIDKKPAMALYEKYLGLKPDANFYANNAAFPLLEQTGNMMSARIPFDFNEQGAIRFFTPMPEGARVSLSYSRRGMLLEHAFNCAKWIASFKPEAMILITCLNRRLLLGNADSDLELSYFTQVAPQAIWGYGGSEILQTGRNGGILNSSIVAVAFREGAPKAGPPVRVNGDKLEDESDQPIELSDRLVTFLEQTTAELHEVIDKLQVIASHDQLTGLANRRLLSETTNGLIEREKAGEAFSALMYDVDYFKKVNDTFGHKAGDAILCEITEVVKKQIRRSDMLGRWGGEEFVCLFQNASLTDATYIAERVRWAVDQHRFAHVGHITISIGVVTRHEGETEEAMFIRLDRMLYQAKNGGRNRVVTEAGKVITSES</sequence>
<dbReference type="Proteomes" id="UP000473648">
    <property type="component" value="Unassembled WGS sequence"/>
</dbReference>
<keyword evidence="3" id="KW-1185">Reference proteome</keyword>
<reference evidence="2" key="1">
    <citation type="journal article" date="2020" name="Appl. Environ. Microbiol.">
        <title>Medium-Chain Fatty Acid Synthesis by 'Candidatus Weimeria bifida' gen. nov., sp. nov., and 'Candidatus Pseudoramibacter fermentans' sp. nov.</title>
        <authorList>
            <person name="Scarborough M.J."/>
            <person name="Myers K.S."/>
            <person name="Donohue T.J."/>
            <person name="Noguera D.R."/>
        </authorList>
    </citation>
    <scope>NUCLEOTIDE SEQUENCE</scope>
    <source>
        <strain evidence="2">EUB1.1</strain>
    </source>
</reference>
<dbReference type="InterPro" id="IPR050469">
    <property type="entry name" value="Diguanylate_Cyclase"/>
</dbReference>
<dbReference type="NCBIfam" id="TIGR00254">
    <property type="entry name" value="GGDEF"/>
    <property type="match status" value="1"/>
</dbReference>
<dbReference type="InterPro" id="IPR043128">
    <property type="entry name" value="Rev_trsase/Diguanyl_cyclase"/>
</dbReference>
<dbReference type="EMBL" id="VOGB01000003">
    <property type="protein sequence ID" value="MQM72180.1"/>
    <property type="molecule type" value="Genomic_DNA"/>
</dbReference>
<proteinExistence type="predicted"/>
<dbReference type="SMART" id="SM00897">
    <property type="entry name" value="FIST"/>
    <property type="match status" value="1"/>
</dbReference>
<gene>
    <name evidence="2" type="ORF">FRC53_01855</name>
</gene>
<dbReference type="CDD" id="cd01949">
    <property type="entry name" value="GGDEF"/>
    <property type="match status" value="1"/>
</dbReference>
<dbReference type="PANTHER" id="PTHR45138:SF9">
    <property type="entry name" value="DIGUANYLATE CYCLASE DGCM-RELATED"/>
    <property type="match status" value="1"/>
</dbReference>
<accession>A0A6L5GQR8</accession>
<dbReference type="FunFam" id="3.30.70.270:FF:000001">
    <property type="entry name" value="Diguanylate cyclase domain protein"/>
    <property type="match status" value="1"/>
</dbReference>
<organism evidence="2 3">
    <name type="scientific">Candidatus Pseudoramibacter fermentans</name>
    <dbReference type="NCBI Taxonomy" id="2594427"/>
    <lineage>
        <taxon>Bacteria</taxon>
        <taxon>Bacillati</taxon>
        <taxon>Bacillota</taxon>
        <taxon>Clostridia</taxon>
        <taxon>Eubacteriales</taxon>
        <taxon>Eubacteriaceae</taxon>
        <taxon>Pseudoramibacter</taxon>
    </lineage>
</organism>
<evidence type="ECO:0000259" key="1">
    <source>
        <dbReference type="PROSITE" id="PS50887"/>
    </source>
</evidence>
<dbReference type="Pfam" id="PF08495">
    <property type="entry name" value="FIST"/>
    <property type="match status" value="1"/>
</dbReference>
<feature type="domain" description="GGDEF" evidence="1">
    <location>
        <begin position="457"/>
        <end position="586"/>
    </location>
</feature>
<dbReference type="InterPro" id="IPR019494">
    <property type="entry name" value="FIST_C"/>
</dbReference>
<comment type="caution">
    <text evidence="2">The sequence shown here is derived from an EMBL/GenBank/DDBJ whole genome shotgun (WGS) entry which is preliminary data.</text>
</comment>
<name>A0A6L5GQR8_9FIRM</name>
<dbReference type="PROSITE" id="PS50887">
    <property type="entry name" value="GGDEF"/>
    <property type="match status" value="1"/>
</dbReference>
<dbReference type="Pfam" id="PF10442">
    <property type="entry name" value="FIST_C"/>
    <property type="match status" value="1"/>
</dbReference>
<dbReference type="SUPFAM" id="SSF55073">
    <property type="entry name" value="Nucleotide cyclase"/>
    <property type="match status" value="1"/>
</dbReference>
<dbReference type="AlphaFoldDB" id="A0A6L5GQR8"/>
<dbReference type="PANTHER" id="PTHR45138">
    <property type="entry name" value="REGULATORY COMPONENTS OF SENSORY TRANSDUCTION SYSTEM"/>
    <property type="match status" value="1"/>
</dbReference>
<dbReference type="InterPro" id="IPR013702">
    <property type="entry name" value="FIST_domain_N"/>
</dbReference>
<evidence type="ECO:0000313" key="3">
    <source>
        <dbReference type="Proteomes" id="UP000473648"/>
    </source>
</evidence>